<proteinExistence type="predicted"/>
<dbReference type="AlphaFoldDB" id="A0A0N5B0S8"/>
<protein>
    <submittedName>
        <fullName evidence="2">Uncharacterized protein</fullName>
    </submittedName>
</protein>
<reference evidence="2" key="1">
    <citation type="submission" date="2017-02" db="UniProtKB">
        <authorList>
            <consortium name="WormBaseParasite"/>
        </authorList>
    </citation>
    <scope>IDENTIFICATION</scope>
</reference>
<name>A0A0N5B0S8_9BILA</name>
<dbReference type="Proteomes" id="UP000046393">
    <property type="component" value="Unplaced"/>
</dbReference>
<evidence type="ECO:0000313" key="2">
    <source>
        <dbReference type="WBParaSite" id="SMUV_0001088001-mRNA-1"/>
    </source>
</evidence>
<sequence>MDNRMHPECVCGIQRSRCRSRQTPVDHNIRAAVAYSPSQRQRQHSIVTRRLSAPKQKFCLWSRFDIVCSMYYSI</sequence>
<accession>A0A0N5B0S8</accession>
<dbReference type="WBParaSite" id="SMUV_0001088001-mRNA-1">
    <property type="protein sequence ID" value="SMUV_0001088001-mRNA-1"/>
    <property type="gene ID" value="SMUV_0001088001"/>
</dbReference>
<organism evidence="1 2">
    <name type="scientific">Syphacia muris</name>
    <dbReference type="NCBI Taxonomy" id="451379"/>
    <lineage>
        <taxon>Eukaryota</taxon>
        <taxon>Metazoa</taxon>
        <taxon>Ecdysozoa</taxon>
        <taxon>Nematoda</taxon>
        <taxon>Chromadorea</taxon>
        <taxon>Rhabditida</taxon>
        <taxon>Spirurina</taxon>
        <taxon>Oxyuridomorpha</taxon>
        <taxon>Oxyuroidea</taxon>
        <taxon>Oxyuridae</taxon>
        <taxon>Syphacia</taxon>
    </lineage>
</organism>
<evidence type="ECO:0000313" key="1">
    <source>
        <dbReference type="Proteomes" id="UP000046393"/>
    </source>
</evidence>
<keyword evidence="1" id="KW-1185">Reference proteome</keyword>